<protein>
    <submittedName>
        <fullName evidence="4">AcrR family</fullName>
    </submittedName>
</protein>
<dbReference type="EMBL" id="CAWVOH010000004">
    <property type="protein sequence ID" value="CAK8054818.1"/>
    <property type="molecule type" value="Genomic_DNA"/>
</dbReference>
<dbReference type="RefSeq" id="WP_349642366.1">
    <property type="nucleotide sequence ID" value="NZ_CAWVOH010000004.1"/>
</dbReference>
<evidence type="ECO:0000256" key="1">
    <source>
        <dbReference type="ARBA" id="ARBA00023125"/>
    </source>
</evidence>
<dbReference type="PROSITE" id="PS50977">
    <property type="entry name" value="HTH_TETR_2"/>
    <property type="match status" value="1"/>
</dbReference>
<organism evidence="4 5">
    <name type="scientific">Eupransor demetentiae</name>
    <dbReference type="NCBI Taxonomy" id="3109584"/>
    <lineage>
        <taxon>Bacteria</taxon>
        <taxon>Bacillati</taxon>
        <taxon>Bacillota</taxon>
        <taxon>Bacilli</taxon>
        <taxon>Lactobacillales</taxon>
        <taxon>Lactobacillaceae</taxon>
        <taxon>Eupransor</taxon>
    </lineage>
</organism>
<dbReference type="InterPro" id="IPR009057">
    <property type="entry name" value="Homeodomain-like_sf"/>
</dbReference>
<dbReference type="InterPro" id="IPR001647">
    <property type="entry name" value="HTH_TetR"/>
</dbReference>
<keyword evidence="5" id="KW-1185">Reference proteome</keyword>
<gene>
    <name evidence="4" type="ORF">R54876_GBNLAHCA_01400</name>
</gene>
<feature type="DNA-binding region" description="H-T-H motif" evidence="2">
    <location>
        <begin position="36"/>
        <end position="55"/>
    </location>
</feature>
<dbReference type="Proteomes" id="UP001314241">
    <property type="component" value="Unassembled WGS sequence"/>
</dbReference>
<evidence type="ECO:0000259" key="3">
    <source>
        <dbReference type="PROSITE" id="PS50977"/>
    </source>
</evidence>
<dbReference type="InterPro" id="IPR050624">
    <property type="entry name" value="HTH-type_Tx_Regulator"/>
</dbReference>
<evidence type="ECO:0000256" key="2">
    <source>
        <dbReference type="PROSITE-ProRule" id="PRU00335"/>
    </source>
</evidence>
<evidence type="ECO:0000313" key="4">
    <source>
        <dbReference type="EMBL" id="CAK8054818.1"/>
    </source>
</evidence>
<sequence length="181" mass="21115">MPQTVVKRQKQVQATQDRFTDSLAQLLKTVPYKDITVNQICENSHLSRRTFSRHFDNTDQLLGLLVRRMSQRLFELIESDNPQNFQSILFNLFTVLSREKDFLRILHDNDKMYLVRDGLFYADRYNSDLINFARQSPELHIFAIGGIINLIDNWVENDFNHTPREMSALGGKIAVGVQELL</sequence>
<reference evidence="4 5" key="1">
    <citation type="submission" date="2024-01" db="EMBL/GenBank/DDBJ databases">
        <authorList>
            <person name="Botero Cardona J."/>
        </authorList>
    </citation>
    <scope>NUCLEOTIDE SEQUENCE [LARGE SCALE GENOMIC DNA]</scope>
    <source>
        <strain evidence="4 5">LMG 33000</strain>
    </source>
</reference>
<proteinExistence type="predicted"/>
<dbReference type="PANTHER" id="PTHR43479">
    <property type="entry name" value="ACREF/ENVCD OPERON REPRESSOR-RELATED"/>
    <property type="match status" value="1"/>
</dbReference>
<comment type="caution">
    <text evidence="4">The sequence shown here is derived from an EMBL/GenBank/DDBJ whole genome shotgun (WGS) entry which is preliminary data.</text>
</comment>
<dbReference type="Gene3D" id="1.10.357.10">
    <property type="entry name" value="Tetracycline Repressor, domain 2"/>
    <property type="match status" value="1"/>
</dbReference>
<accession>A0ABM9N6H6</accession>
<dbReference type="SUPFAM" id="SSF46689">
    <property type="entry name" value="Homeodomain-like"/>
    <property type="match status" value="1"/>
</dbReference>
<dbReference type="PANTHER" id="PTHR43479:SF11">
    <property type="entry name" value="ACREF_ENVCD OPERON REPRESSOR-RELATED"/>
    <property type="match status" value="1"/>
</dbReference>
<name>A0ABM9N6H6_9LACO</name>
<evidence type="ECO:0000313" key="5">
    <source>
        <dbReference type="Proteomes" id="UP001314241"/>
    </source>
</evidence>
<feature type="domain" description="HTH tetR-type" evidence="3">
    <location>
        <begin position="13"/>
        <end position="73"/>
    </location>
</feature>
<keyword evidence="1 2" id="KW-0238">DNA-binding</keyword>